<evidence type="ECO:0000313" key="3">
    <source>
        <dbReference type="EMBL" id="QHT09150.1"/>
    </source>
</evidence>
<dbReference type="PANTHER" id="PTHR46394:SF1">
    <property type="entry name" value="PNPLA DOMAIN-CONTAINING PROTEIN"/>
    <property type="match status" value="1"/>
</dbReference>
<dbReference type="InterPro" id="IPR052580">
    <property type="entry name" value="Lipid_Hydrolase"/>
</dbReference>
<dbReference type="GO" id="GO:0006629">
    <property type="term" value="P:lipid metabolic process"/>
    <property type="evidence" value="ECO:0007669"/>
    <property type="project" value="UniProtKB-KW"/>
</dbReference>
<dbReference type="EMBL" id="MN739508">
    <property type="protein sequence ID" value="QHT09150.1"/>
    <property type="molecule type" value="Genomic_DNA"/>
</dbReference>
<organism evidence="3">
    <name type="scientific">viral metagenome</name>
    <dbReference type="NCBI Taxonomy" id="1070528"/>
    <lineage>
        <taxon>unclassified sequences</taxon>
        <taxon>metagenomes</taxon>
        <taxon>organismal metagenomes</taxon>
    </lineage>
</organism>
<proteinExistence type="predicted"/>
<keyword evidence="1" id="KW-0443">Lipid metabolism</keyword>
<protein>
    <recommendedName>
        <fullName evidence="2">PNPLA domain-containing protein</fullName>
    </recommendedName>
</protein>
<evidence type="ECO:0000256" key="1">
    <source>
        <dbReference type="ARBA" id="ARBA00023098"/>
    </source>
</evidence>
<name>A0A6C0CYW2_9ZZZZ</name>
<dbReference type="InterPro" id="IPR016035">
    <property type="entry name" value="Acyl_Trfase/lysoPLipase"/>
</dbReference>
<dbReference type="AlphaFoldDB" id="A0A6C0CYW2"/>
<feature type="domain" description="PNPLA" evidence="2">
    <location>
        <begin position="5"/>
        <end position="183"/>
    </location>
</feature>
<evidence type="ECO:0000259" key="2">
    <source>
        <dbReference type="PROSITE" id="PS51635"/>
    </source>
</evidence>
<dbReference type="Gene3D" id="3.40.1090.10">
    <property type="entry name" value="Cytosolic phospholipase A2 catalytic domain"/>
    <property type="match status" value="2"/>
</dbReference>
<sequence>MIDTLFLSGGGVKGFIYTGIYKFLEEKDLLKNIKNIISCSIGSFFAFCFSVDLNLCLIKKILININIYDIDDIDFNNFTEYGFFDNTIFKIAIKHILLYKYNTDKITLKELYDKTKINHRIKIYNYTKLKTEYYDHISNPDMDLALLITAATSIPLINKYIVYNNQYLLDGGITGSYPFINDEKYKNYIGIYIYVEDTDNTNNDENNFIDFIKFLFYKRDSQIEKQYLNSDKRILKLGLNIPSTCFKLSESDVDNLINTGYINLKEYYNNNKDIFENNLLTKEPSS</sequence>
<reference evidence="3" key="1">
    <citation type="journal article" date="2020" name="Nature">
        <title>Giant virus diversity and host interactions through global metagenomics.</title>
        <authorList>
            <person name="Schulz F."/>
            <person name="Roux S."/>
            <person name="Paez-Espino D."/>
            <person name="Jungbluth S."/>
            <person name="Walsh D.A."/>
            <person name="Denef V.J."/>
            <person name="McMahon K.D."/>
            <person name="Konstantinidis K.T."/>
            <person name="Eloe-Fadrosh E.A."/>
            <person name="Kyrpides N.C."/>
            <person name="Woyke T."/>
        </authorList>
    </citation>
    <scope>NUCLEOTIDE SEQUENCE</scope>
    <source>
        <strain evidence="3">GVMAG-M-3300023110-24</strain>
    </source>
</reference>
<dbReference type="Pfam" id="PF01734">
    <property type="entry name" value="Patatin"/>
    <property type="match status" value="1"/>
</dbReference>
<dbReference type="SUPFAM" id="SSF52151">
    <property type="entry name" value="FabD/lysophospholipase-like"/>
    <property type="match status" value="1"/>
</dbReference>
<dbReference type="PANTHER" id="PTHR46394">
    <property type="entry name" value="ANNEXIN"/>
    <property type="match status" value="1"/>
</dbReference>
<accession>A0A6C0CYW2</accession>
<dbReference type="PROSITE" id="PS51635">
    <property type="entry name" value="PNPLA"/>
    <property type="match status" value="1"/>
</dbReference>
<dbReference type="InterPro" id="IPR002641">
    <property type="entry name" value="PNPLA_dom"/>
</dbReference>